<proteinExistence type="predicted"/>
<evidence type="ECO:0000313" key="1">
    <source>
        <dbReference type="EMBL" id="KAJ1162501.1"/>
    </source>
</evidence>
<organism evidence="1 2">
    <name type="scientific">Pleurodeles waltl</name>
    <name type="common">Iberian ribbed newt</name>
    <dbReference type="NCBI Taxonomy" id="8319"/>
    <lineage>
        <taxon>Eukaryota</taxon>
        <taxon>Metazoa</taxon>
        <taxon>Chordata</taxon>
        <taxon>Craniata</taxon>
        <taxon>Vertebrata</taxon>
        <taxon>Euteleostomi</taxon>
        <taxon>Amphibia</taxon>
        <taxon>Batrachia</taxon>
        <taxon>Caudata</taxon>
        <taxon>Salamandroidea</taxon>
        <taxon>Salamandridae</taxon>
        <taxon>Pleurodelinae</taxon>
        <taxon>Pleurodeles</taxon>
    </lineage>
</organism>
<dbReference type="Proteomes" id="UP001066276">
    <property type="component" value="Chromosome 4_2"/>
</dbReference>
<dbReference type="EMBL" id="JANPWB010000008">
    <property type="protein sequence ID" value="KAJ1162501.1"/>
    <property type="molecule type" value="Genomic_DNA"/>
</dbReference>
<evidence type="ECO:0000313" key="2">
    <source>
        <dbReference type="Proteomes" id="UP001066276"/>
    </source>
</evidence>
<accession>A0AAV7SC38</accession>
<gene>
    <name evidence="1" type="ORF">NDU88_002969</name>
</gene>
<sequence>MYEAFEKPPREKQLTEEEKKALSLSRPEFARRLWRPCYRCVWRSVDYEIVALVKTFCSRDKELKLLPAAFEEAL</sequence>
<name>A0AAV7SC38_PLEWA</name>
<keyword evidence="2" id="KW-1185">Reference proteome</keyword>
<dbReference type="AlphaFoldDB" id="A0AAV7SC38"/>
<protein>
    <submittedName>
        <fullName evidence="1">Uncharacterized protein</fullName>
    </submittedName>
</protein>
<comment type="caution">
    <text evidence="1">The sequence shown here is derived from an EMBL/GenBank/DDBJ whole genome shotgun (WGS) entry which is preliminary data.</text>
</comment>
<reference evidence="1" key="1">
    <citation type="journal article" date="2022" name="bioRxiv">
        <title>Sequencing and chromosome-scale assembly of the giantPleurodeles waltlgenome.</title>
        <authorList>
            <person name="Brown T."/>
            <person name="Elewa A."/>
            <person name="Iarovenko S."/>
            <person name="Subramanian E."/>
            <person name="Araus A.J."/>
            <person name="Petzold A."/>
            <person name="Susuki M."/>
            <person name="Suzuki K.-i.T."/>
            <person name="Hayashi T."/>
            <person name="Toyoda A."/>
            <person name="Oliveira C."/>
            <person name="Osipova E."/>
            <person name="Leigh N.D."/>
            <person name="Simon A."/>
            <person name="Yun M.H."/>
        </authorList>
    </citation>
    <scope>NUCLEOTIDE SEQUENCE</scope>
    <source>
        <strain evidence="1">20211129_DDA</strain>
        <tissue evidence="1">Liver</tissue>
    </source>
</reference>